<dbReference type="PANTHER" id="PTHR31651:SF33">
    <property type="entry name" value="PROTEIN PIN-LIKES 1"/>
    <property type="match status" value="1"/>
</dbReference>
<dbReference type="InterPro" id="IPR045033">
    <property type="entry name" value="PILS1/3/4/5/7"/>
</dbReference>
<dbReference type="Proteomes" id="UP000195557">
    <property type="component" value="Unassembled WGS sequence"/>
</dbReference>
<accession>A0A1Y5ICJ9</accession>
<dbReference type="GO" id="GO:0012505">
    <property type="term" value="C:endomembrane system"/>
    <property type="evidence" value="ECO:0007669"/>
    <property type="project" value="UniProtKB-SubCell"/>
</dbReference>
<feature type="transmembrane region" description="Helical" evidence="9">
    <location>
        <begin position="106"/>
        <end position="127"/>
    </location>
</feature>
<keyword evidence="3" id="KW-0813">Transport</keyword>
<feature type="transmembrane region" description="Helical" evidence="9">
    <location>
        <begin position="42"/>
        <end position="60"/>
    </location>
</feature>
<feature type="transmembrane region" description="Helical" evidence="9">
    <location>
        <begin position="363"/>
        <end position="387"/>
    </location>
</feature>
<evidence type="ECO:0000256" key="9">
    <source>
        <dbReference type="SAM" id="Phobius"/>
    </source>
</evidence>
<comment type="subcellular location">
    <subcellularLocation>
        <location evidence="2">Endomembrane system</location>
    </subcellularLocation>
    <subcellularLocation>
        <location evidence="1">Membrane</location>
        <topology evidence="1">Multi-pass membrane protein</topology>
    </subcellularLocation>
</comment>
<feature type="transmembrane region" description="Helical" evidence="9">
    <location>
        <begin position="291"/>
        <end position="312"/>
    </location>
</feature>
<evidence type="ECO:0000256" key="2">
    <source>
        <dbReference type="ARBA" id="ARBA00004308"/>
    </source>
</evidence>
<sequence>MVSAGAQIFFAAVRAVAEVFVVGAIGVHTARRGLMDKKLQRALARFNGSFFLPALLWTSLSRSVTIERLREMWLLPLASMVHVIIGLGLGLLVVRGCGVKAGFRTVATMSAAFGNSLALPVVVTRAITKNPRIGNLTFTAEDGDRCVLYLSAYVVMLSASMWSLGPWLFRRRIAAKVSRDGYQSESEGGPEASVAERGGDLESIARTRSFAQRTLDFAKVFFNPNVASCVVGVLTGICTPVRDILFKPGRALSWIGGAAQLLADAAIPTVLLVIGASLARGPDYSLADRKTALAVVGVRFVIIPLLSIGVYFALKDANGISPSTSDGSTDKIFWLCFLAVSTTPTANNLMLQAQMYHPDDDAAAGVGTLLFWQYLVCPVILTAYYSWYLTLIDR</sequence>
<dbReference type="eggNOG" id="KOG2722">
    <property type="taxonomic scope" value="Eukaryota"/>
</dbReference>
<comment type="function">
    <text evidence="7">Involved in cellular auxin homeostasis by regulating auxin metabolism. Regulates intracellular auxin accumulation at the endoplasmic reticulum and thus auxin availability for nuclear auxin signaling.</text>
</comment>
<name>A0A1Y5ICJ9_OSTTA</name>
<feature type="transmembrane region" description="Helical" evidence="9">
    <location>
        <begin position="220"/>
        <end position="242"/>
    </location>
</feature>
<evidence type="ECO:0000313" key="10">
    <source>
        <dbReference type="EMBL" id="OUS47309.1"/>
    </source>
</evidence>
<dbReference type="PANTHER" id="PTHR31651">
    <property type="match status" value="1"/>
</dbReference>
<dbReference type="GO" id="GO:0080162">
    <property type="term" value="P:endoplasmic reticulum to cytosol auxin transport"/>
    <property type="evidence" value="ECO:0007669"/>
    <property type="project" value="InterPro"/>
</dbReference>
<protein>
    <submittedName>
        <fullName evidence="10">Auxin efflux carrier family protein</fullName>
    </submittedName>
</protein>
<dbReference type="AlphaFoldDB" id="A0A1Y5ICJ9"/>
<feature type="transmembrane region" description="Helical" evidence="9">
    <location>
        <begin position="147"/>
        <end position="169"/>
    </location>
</feature>
<dbReference type="EMBL" id="KZ155778">
    <property type="protein sequence ID" value="OUS47309.1"/>
    <property type="molecule type" value="Genomic_DNA"/>
</dbReference>
<evidence type="ECO:0000256" key="7">
    <source>
        <dbReference type="ARBA" id="ARBA00025100"/>
    </source>
</evidence>
<dbReference type="GO" id="GO:0016020">
    <property type="term" value="C:membrane"/>
    <property type="evidence" value="ECO:0007669"/>
    <property type="project" value="UniProtKB-SubCell"/>
</dbReference>
<keyword evidence="5 9" id="KW-1133">Transmembrane helix</keyword>
<evidence type="ECO:0000256" key="5">
    <source>
        <dbReference type="ARBA" id="ARBA00022989"/>
    </source>
</evidence>
<gene>
    <name evidence="10" type="ORF">BE221DRAFT_144967</name>
</gene>
<evidence type="ECO:0000256" key="8">
    <source>
        <dbReference type="ARBA" id="ARBA00025752"/>
    </source>
</evidence>
<feature type="transmembrane region" description="Helical" evidence="9">
    <location>
        <begin position="6"/>
        <end position="30"/>
    </location>
</feature>
<evidence type="ECO:0000256" key="6">
    <source>
        <dbReference type="ARBA" id="ARBA00023136"/>
    </source>
</evidence>
<reference evidence="10" key="1">
    <citation type="submission" date="2017-04" db="EMBL/GenBank/DDBJ databases">
        <title>Population genomics of picophytoplankton unveils novel chromosome hypervariability.</title>
        <authorList>
            <consortium name="DOE Joint Genome Institute"/>
            <person name="Blanc-Mathieu R."/>
            <person name="Krasovec M."/>
            <person name="Hebrard M."/>
            <person name="Yau S."/>
            <person name="Desgranges E."/>
            <person name="Martin J."/>
            <person name="Schackwitz W."/>
            <person name="Kuo A."/>
            <person name="Salin G."/>
            <person name="Donnadieu C."/>
            <person name="Desdevises Y."/>
            <person name="Sanchez-Ferandin S."/>
            <person name="Moreau H."/>
            <person name="Rivals E."/>
            <person name="Grigoriev I.V."/>
            <person name="Grimsley N."/>
            <person name="Eyre-Walker A."/>
            <person name="Piganeau G."/>
        </authorList>
    </citation>
    <scope>NUCLEOTIDE SEQUENCE [LARGE SCALE GENOMIC DNA]</scope>
    <source>
        <strain evidence="10">RCC 1115</strain>
    </source>
</reference>
<keyword evidence="6 9" id="KW-0472">Membrane</keyword>
<dbReference type="InterPro" id="IPR004776">
    <property type="entry name" value="Mem_transp_PIN-like"/>
</dbReference>
<dbReference type="Pfam" id="PF03547">
    <property type="entry name" value="Mem_trans"/>
    <property type="match status" value="1"/>
</dbReference>
<feature type="transmembrane region" description="Helical" evidence="9">
    <location>
        <begin position="254"/>
        <end position="279"/>
    </location>
</feature>
<evidence type="ECO:0000256" key="4">
    <source>
        <dbReference type="ARBA" id="ARBA00022692"/>
    </source>
</evidence>
<proteinExistence type="inferred from homology"/>
<comment type="similarity">
    <text evidence="8">Belongs to the auxin efflux carrier (TC 2.A.69.2) family.</text>
</comment>
<evidence type="ECO:0000256" key="1">
    <source>
        <dbReference type="ARBA" id="ARBA00004141"/>
    </source>
</evidence>
<feature type="transmembrane region" description="Helical" evidence="9">
    <location>
        <begin position="72"/>
        <end position="94"/>
    </location>
</feature>
<keyword evidence="4 9" id="KW-0812">Transmembrane</keyword>
<evidence type="ECO:0000256" key="3">
    <source>
        <dbReference type="ARBA" id="ARBA00022448"/>
    </source>
</evidence>
<organism evidence="10">
    <name type="scientific">Ostreococcus tauri</name>
    <name type="common">Marine green alga</name>
    <dbReference type="NCBI Taxonomy" id="70448"/>
    <lineage>
        <taxon>Eukaryota</taxon>
        <taxon>Viridiplantae</taxon>
        <taxon>Chlorophyta</taxon>
        <taxon>Mamiellophyceae</taxon>
        <taxon>Mamiellales</taxon>
        <taxon>Bathycoccaceae</taxon>
        <taxon>Ostreococcus</taxon>
    </lineage>
</organism>